<comment type="caution">
    <text evidence="1">The sequence shown here is derived from an EMBL/GenBank/DDBJ whole genome shotgun (WGS) entry which is preliminary data.</text>
</comment>
<dbReference type="AlphaFoldDB" id="A0AAE0Y1X3"/>
<protein>
    <submittedName>
        <fullName evidence="1">Uncharacterized protein</fullName>
    </submittedName>
</protein>
<dbReference type="Proteomes" id="UP001283361">
    <property type="component" value="Unassembled WGS sequence"/>
</dbReference>
<dbReference type="EMBL" id="JAWDGP010007087">
    <property type="protein sequence ID" value="KAK3730183.1"/>
    <property type="molecule type" value="Genomic_DNA"/>
</dbReference>
<name>A0AAE0Y1X3_9GAST</name>
<sequence>MFPATQSAVTNSLDSHMMVTVTLAYVSRLSVCGSEMESSTARHSPSCGRVTSDSEINQFNNTPLMGVWKMLFDCGL</sequence>
<evidence type="ECO:0000313" key="2">
    <source>
        <dbReference type="Proteomes" id="UP001283361"/>
    </source>
</evidence>
<organism evidence="1 2">
    <name type="scientific">Elysia crispata</name>
    <name type="common">lettuce slug</name>
    <dbReference type="NCBI Taxonomy" id="231223"/>
    <lineage>
        <taxon>Eukaryota</taxon>
        <taxon>Metazoa</taxon>
        <taxon>Spiralia</taxon>
        <taxon>Lophotrochozoa</taxon>
        <taxon>Mollusca</taxon>
        <taxon>Gastropoda</taxon>
        <taxon>Heterobranchia</taxon>
        <taxon>Euthyneura</taxon>
        <taxon>Panpulmonata</taxon>
        <taxon>Sacoglossa</taxon>
        <taxon>Placobranchoidea</taxon>
        <taxon>Plakobranchidae</taxon>
        <taxon>Elysia</taxon>
    </lineage>
</organism>
<reference evidence="1" key="1">
    <citation type="journal article" date="2023" name="G3 (Bethesda)">
        <title>A reference genome for the long-term kleptoplast-retaining sea slug Elysia crispata morphotype clarki.</title>
        <authorList>
            <person name="Eastman K.E."/>
            <person name="Pendleton A.L."/>
            <person name="Shaikh M.A."/>
            <person name="Suttiyut T."/>
            <person name="Ogas R."/>
            <person name="Tomko P."/>
            <person name="Gavelis G."/>
            <person name="Widhalm J.R."/>
            <person name="Wisecaver J.H."/>
        </authorList>
    </citation>
    <scope>NUCLEOTIDE SEQUENCE</scope>
    <source>
        <strain evidence="1">ECLA1</strain>
    </source>
</reference>
<evidence type="ECO:0000313" key="1">
    <source>
        <dbReference type="EMBL" id="KAK3730183.1"/>
    </source>
</evidence>
<gene>
    <name evidence="1" type="ORF">RRG08_034929</name>
</gene>
<keyword evidence="2" id="KW-1185">Reference proteome</keyword>
<accession>A0AAE0Y1X3</accession>
<proteinExistence type="predicted"/>